<dbReference type="InterPro" id="IPR006311">
    <property type="entry name" value="TAT_signal"/>
</dbReference>
<dbReference type="Gene3D" id="3.40.50.720">
    <property type="entry name" value="NAD(P)-binding Rossmann-like Domain"/>
    <property type="match status" value="1"/>
</dbReference>
<evidence type="ECO:0000259" key="3">
    <source>
        <dbReference type="Pfam" id="PF01408"/>
    </source>
</evidence>
<evidence type="ECO:0000313" key="5">
    <source>
        <dbReference type="EMBL" id="PQA89585.1"/>
    </source>
</evidence>
<dbReference type="Gene3D" id="3.30.360.10">
    <property type="entry name" value="Dihydrodipicolinate Reductase, domain 2"/>
    <property type="match status" value="1"/>
</dbReference>
<organism evidence="5 6">
    <name type="scientific">Hyphococcus luteus</name>
    <dbReference type="NCBI Taxonomy" id="2058213"/>
    <lineage>
        <taxon>Bacteria</taxon>
        <taxon>Pseudomonadati</taxon>
        <taxon>Pseudomonadota</taxon>
        <taxon>Alphaproteobacteria</taxon>
        <taxon>Parvularculales</taxon>
        <taxon>Parvularculaceae</taxon>
        <taxon>Hyphococcus</taxon>
    </lineage>
</organism>
<keyword evidence="1" id="KW-0560">Oxidoreductase</keyword>
<feature type="region of interest" description="Disordered" evidence="2">
    <location>
        <begin position="32"/>
        <end position="66"/>
    </location>
</feature>
<sequence>MKKLAFRRRRILQIGAGGVAAGAISGFGAAPPSAASGKGSRPKAAGQPFPRGVSLPSAPPPQPMSPDESVGVAIIGLGRYALAQIMPAFAAARGCHIAALVSGNAGKAKRVAAAYGLDEDRIYNYENFGDIASDDRVDAVYIILPTGLHADWAEKAFAAEKHVLCEKPMALSATECERMIAASERAGRKLMIGYRCHFEPYNLRAMELMREKALGDLRLIRTAHQYRTGMATPAENWRLNRALAGGGPLEDYGLYGLQASLYLTGETPESLSAYTLQPKNDPRFQEIFAHASTQLRFPSGAVAQLATSYDSFGMNAVSARGAKGALVMEPATSYSGNAMVLQTYGARETLTPGTSSVQFAQQLSHFAKAVRENAVIRTPGEMGLRDIRLIEAIYKAAASGRTLALNADATLKD</sequence>
<evidence type="ECO:0000256" key="2">
    <source>
        <dbReference type="SAM" id="MobiDB-lite"/>
    </source>
</evidence>
<dbReference type="SUPFAM" id="SSF55347">
    <property type="entry name" value="Glyceraldehyde-3-phosphate dehydrogenase-like, C-terminal domain"/>
    <property type="match status" value="1"/>
</dbReference>
<dbReference type="InterPro" id="IPR008354">
    <property type="entry name" value="Glc-Fru_OxRdtase_bac"/>
</dbReference>
<dbReference type="Pfam" id="PF01408">
    <property type="entry name" value="GFO_IDH_MocA"/>
    <property type="match status" value="1"/>
</dbReference>
<dbReference type="InterPro" id="IPR000683">
    <property type="entry name" value="Gfo/Idh/MocA-like_OxRdtase_N"/>
</dbReference>
<dbReference type="InterPro" id="IPR036291">
    <property type="entry name" value="NAD(P)-bd_dom_sf"/>
</dbReference>
<dbReference type="InterPro" id="IPR004104">
    <property type="entry name" value="Gfo/Idh/MocA-like_OxRdtase_C"/>
</dbReference>
<dbReference type="PRINTS" id="PR01775">
    <property type="entry name" value="GLFROXRDTASE"/>
</dbReference>
<dbReference type="EMBL" id="PJCH01000001">
    <property type="protein sequence ID" value="PQA89585.1"/>
    <property type="molecule type" value="Genomic_DNA"/>
</dbReference>
<evidence type="ECO:0000256" key="1">
    <source>
        <dbReference type="ARBA" id="ARBA00023002"/>
    </source>
</evidence>
<keyword evidence="6" id="KW-1185">Reference proteome</keyword>
<feature type="domain" description="Gfo/Idh/MocA-like oxidoreductase C-terminal" evidence="4">
    <location>
        <begin position="208"/>
        <end position="405"/>
    </location>
</feature>
<proteinExistence type="predicted"/>
<name>A0A2S7KAR0_9PROT</name>
<evidence type="ECO:0000313" key="6">
    <source>
        <dbReference type="Proteomes" id="UP000239504"/>
    </source>
</evidence>
<protein>
    <submittedName>
        <fullName evidence="5">Gfo/Idh/MocA family oxidoreductase</fullName>
    </submittedName>
</protein>
<feature type="domain" description="Gfo/Idh/MocA-like oxidoreductase N-terminal" evidence="3">
    <location>
        <begin position="71"/>
        <end position="194"/>
    </location>
</feature>
<dbReference type="InterPro" id="IPR050463">
    <property type="entry name" value="Gfo/Idh/MocA_oxidrdct_glycsds"/>
</dbReference>
<dbReference type="OrthoDB" id="9792935at2"/>
<dbReference type="PANTHER" id="PTHR43818:SF11">
    <property type="entry name" value="BCDNA.GH03377"/>
    <property type="match status" value="1"/>
</dbReference>
<dbReference type="Pfam" id="PF02894">
    <property type="entry name" value="GFO_IDH_MocA_C"/>
    <property type="match status" value="1"/>
</dbReference>
<comment type="caution">
    <text evidence="5">The sequence shown here is derived from an EMBL/GenBank/DDBJ whole genome shotgun (WGS) entry which is preliminary data.</text>
</comment>
<reference evidence="5 6" key="1">
    <citation type="submission" date="2017-12" db="EMBL/GenBank/DDBJ databases">
        <authorList>
            <person name="Hurst M.R.H."/>
        </authorList>
    </citation>
    <scope>NUCLEOTIDE SEQUENCE [LARGE SCALE GENOMIC DNA]</scope>
    <source>
        <strain evidence="5 6">SY-3-19</strain>
    </source>
</reference>
<dbReference type="Proteomes" id="UP000239504">
    <property type="component" value="Unassembled WGS sequence"/>
</dbReference>
<dbReference type="GO" id="GO:0000166">
    <property type="term" value="F:nucleotide binding"/>
    <property type="evidence" value="ECO:0007669"/>
    <property type="project" value="InterPro"/>
</dbReference>
<dbReference type="AlphaFoldDB" id="A0A2S7KAR0"/>
<dbReference type="PANTHER" id="PTHR43818">
    <property type="entry name" value="BCDNA.GH03377"/>
    <property type="match status" value="1"/>
</dbReference>
<dbReference type="PROSITE" id="PS51318">
    <property type="entry name" value="TAT"/>
    <property type="match status" value="1"/>
</dbReference>
<gene>
    <name evidence="5" type="ORF">CW354_01575</name>
</gene>
<evidence type="ECO:0000259" key="4">
    <source>
        <dbReference type="Pfam" id="PF02894"/>
    </source>
</evidence>
<dbReference type="SUPFAM" id="SSF51735">
    <property type="entry name" value="NAD(P)-binding Rossmann-fold domains"/>
    <property type="match status" value="1"/>
</dbReference>
<accession>A0A2S7KAR0</accession>
<dbReference type="GO" id="GO:0016491">
    <property type="term" value="F:oxidoreductase activity"/>
    <property type="evidence" value="ECO:0007669"/>
    <property type="project" value="UniProtKB-KW"/>
</dbReference>